<sequence>MLSRGPPARGRSRCVRFNCKGLVERVSRLVLSSRYSGIVRAVYNEKNMSAGSDEEELLYALTERKSTKKRKRIYALQTFIYARYLCTYSFFRHYPEAKN</sequence>
<dbReference type="AlphaFoldDB" id="A0A2S2QZS9"/>
<accession>A0A2S2QZS9</accession>
<reference evidence="1" key="1">
    <citation type="submission" date="2018-04" db="EMBL/GenBank/DDBJ databases">
        <title>Transcriptome assembly of Sipha flava.</title>
        <authorList>
            <person name="Scully E.D."/>
            <person name="Geib S.M."/>
            <person name="Palmer N.A."/>
            <person name="Koch K."/>
            <person name="Bradshaw J."/>
            <person name="Heng-Moss T."/>
            <person name="Sarath G."/>
        </authorList>
    </citation>
    <scope>NUCLEOTIDE SEQUENCE</scope>
</reference>
<gene>
    <name evidence="1" type="ORF">g.186152</name>
</gene>
<evidence type="ECO:0000313" key="1">
    <source>
        <dbReference type="EMBL" id="MBY82632.1"/>
    </source>
</evidence>
<name>A0A2S2QZS9_9HEMI</name>
<proteinExistence type="predicted"/>
<dbReference type="EMBL" id="GGMS01013429">
    <property type="protein sequence ID" value="MBY82632.1"/>
    <property type="molecule type" value="Transcribed_RNA"/>
</dbReference>
<protein>
    <submittedName>
        <fullName evidence="1">Uncharacterized protein</fullName>
    </submittedName>
</protein>
<organism evidence="1">
    <name type="scientific">Sipha flava</name>
    <name type="common">yellow sugarcane aphid</name>
    <dbReference type="NCBI Taxonomy" id="143950"/>
    <lineage>
        <taxon>Eukaryota</taxon>
        <taxon>Metazoa</taxon>
        <taxon>Ecdysozoa</taxon>
        <taxon>Arthropoda</taxon>
        <taxon>Hexapoda</taxon>
        <taxon>Insecta</taxon>
        <taxon>Pterygota</taxon>
        <taxon>Neoptera</taxon>
        <taxon>Paraneoptera</taxon>
        <taxon>Hemiptera</taxon>
        <taxon>Sternorrhyncha</taxon>
        <taxon>Aphidomorpha</taxon>
        <taxon>Aphidoidea</taxon>
        <taxon>Aphididae</taxon>
        <taxon>Sipha</taxon>
    </lineage>
</organism>